<dbReference type="EnsemblMetazoa" id="OVOC7711.1">
    <property type="protein sequence ID" value="OVOC7711.1"/>
    <property type="gene ID" value="WBGene00244520"/>
</dbReference>
<protein>
    <submittedName>
        <fullName evidence="2">Uncharacterized protein</fullName>
    </submittedName>
</protein>
<dbReference type="EMBL" id="CMVM020000230">
    <property type="status" value="NOT_ANNOTATED_CDS"/>
    <property type="molecule type" value="Genomic_DNA"/>
</dbReference>
<feature type="region of interest" description="Disordered" evidence="1">
    <location>
        <begin position="46"/>
        <end position="85"/>
    </location>
</feature>
<feature type="compositionally biased region" description="Acidic residues" evidence="1">
    <location>
        <begin position="58"/>
        <end position="75"/>
    </location>
</feature>
<evidence type="ECO:0000313" key="2">
    <source>
        <dbReference type="EnsemblMetazoa" id="OVOC7711.1"/>
    </source>
</evidence>
<proteinExistence type="predicted"/>
<reference evidence="2" key="2">
    <citation type="submission" date="2022-06" db="UniProtKB">
        <authorList>
            <consortium name="EnsemblMetazoa"/>
        </authorList>
    </citation>
    <scope>IDENTIFICATION</scope>
</reference>
<accession>A0A8R1Y3X4</accession>
<sequence length="136" mass="15874">MKEEEEEEEEEKEEEKEKIGRLDCMKIVSIWLAFLLAGSRLSLLLFNDDDDSNHNNNDDDNNDDDADDDDDDDAELGSNRCPPLRSTDLFEMDVVVGTPQNVPRGSQRYHRIASSNYNRDFQLKHNEFYYANNHRT</sequence>
<name>A0A8R1Y3X4_ONCVO</name>
<dbReference type="Proteomes" id="UP000024404">
    <property type="component" value="Unassembled WGS sequence"/>
</dbReference>
<evidence type="ECO:0000256" key="1">
    <source>
        <dbReference type="SAM" id="MobiDB-lite"/>
    </source>
</evidence>
<reference evidence="3" key="1">
    <citation type="submission" date="2013-10" db="EMBL/GenBank/DDBJ databases">
        <title>Genome sequencing of Onchocerca volvulus.</title>
        <authorList>
            <person name="Cotton J."/>
            <person name="Tsai J."/>
            <person name="Stanley E."/>
            <person name="Tracey A."/>
            <person name="Holroyd N."/>
            <person name="Lustigman S."/>
            <person name="Berriman M."/>
        </authorList>
    </citation>
    <scope>NUCLEOTIDE SEQUENCE</scope>
</reference>
<organism evidence="2 3">
    <name type="scientific">Onchocerca volvulus</name>
    <dbReference type="NCBI Taxonomy" id="6282"/>
    <lineage>
        <taxon>Eukaryota</taxon>
        <taxon>Metazoa</taxon>
        <taxon>Ecdysozoa</taxon>
        <taxon>Nematoda</taxon>
        <taxon>Chromadorea</taxon>
        <taxon>Rhabditida</taxon>
        <taxon>Spirurina</taxon>
        <taxon>Spiruromorpha</taxon>
        <taxon>Filarioidea</taxon>
        <taxon>Onchocercidae</taxon>
        <taxon>Onchocerca</taxon>
    </lineage>
</organism>
<keyword evidence="3" id="KW-1185">Reference proteome</keyword>
<dbReference type="AlphaFoldDB" id="A0A8R1Y3X4"/>
<evidence type="ECO:0000313" key="3">
    <source>
        <dbReference type="Proteomes" id="UP000024404"/>
    </source>
</evidence>